<evidence type="ECO:0000313" key="2">
    <source>
        <dbReference type="EMBL" id="CCI53776.1"/>
    </source>
</evidence>
<evidence type="ECO:0000256" key="1">
    <source>
        <dbReference type="SAM" id="MobiDB-lite"/>
    </source>
</evidence>
<name>A0A077M8V2_9MICO</name>
<proteinExistence type="predicted"/>
<gene>
    <name evidence="2" type="ORF">BN13_470022</name>
</gene>
<sequence>MGTKIEPGTWTVTRTSRGAPDAADVVQDSKALGSSIATSGPVTLLVAHTESGLRSFMVAPRDGSRSGVLASNLGAVVGARVEPTSMLDLSRACYGRLVARASDQPASENQSGADPAKVAAAFGRGGLPPGCWVAVTLRKPSGTELRRARRWFKHRLAGRVTHYSSGSEVLIASISAGGPDDDAVRSALQMTASVIPGFDVDTRVARLSGRTPLSLSGAVLSAAGAGVPVAVSGAWWPWLLAGVPGFGLAVAAASGLVRSAHERQDSLARDGISPVPKKRHRPPSGPRQQIVRRDGSGRAGRAGEYPLHPHAFLVTPAMMAGIASPYHGSGAAASATAVLDLPPALRTADGPLLGYAGEVPVRISDADRWSGFAVFGIPGTGKSNIITNLFAYDLLRRRSDAYPRPMIAFETKGEGARTYLQWLAATGTSALYCELLDGTRPSISMMPDGDVIDRSNFVVSAMVYAYGDGVGPQSKDTLSIVFPAALSVTDEIAAAAGLPVGKSWMWHADVLLGGRGDEAAVALASGLASAAQRSKDAQLADIVSRLGYLFGEKVTPSQRRTLQQAPRSKVAELAKMEVWFDPRRPRVDMETILARGDVVVINTGSPLRGGSPPDSETSNAIQAMLMYRYWHAVRSSCSGWREQGRRQGVYADELSMLAGASPEVVAAVRDQGRSYGVEPTFGCQYPDQLHPLVRATVSGYSTMVWLRQDADEIIRQAVTDVNKLGAEYSTADIAGLEPYHGILRTVVEGRVQAPFPLRFAKFDQATFAAVQGFPNARLR</sequence>
<dbReference type="STRING" id="1193518.BN13_470022"/>
<dbReference type="InterPro" id="IPR027417">
    <property type="entry name" value="P-loop_NTPase"/>
</dbReference>
<dbReference type="OrthoDB" id="3268000at2"/>
<organism evidence="2 3">
    <name type="scientific">Nostocoides jenkinsii Ben 74</name>
    <dbReference type="NCBI Taxonomy" id="1193518"/>
    <lineage>
        <taxon>Bacteria</taxon>
        <taxon>Bacillati</taxon>
        <taxon>Actinomycetota</taxon>
        <taxon>Actinomycetes</taxon>
        <taxon>Micrococcales</taxon>
        <taxon>Intrasporangiaceae</taxon>
        <taxon>Nostocoides</taxon>
    </lineage>
</organism>
<accession>A0A077M8V2</accession>
<dbReference type="SUPFAM" id="SSF52540">
    <property type="entry name" value="P-loop containing nucleoside triphosphate hydrolases"/>
    <property type="match status" value="1"/>
</dbReference>
<comment type="caution">
    <text evidence="2">The sequence shown here is derived from an EMBL/GenBank/DDBJ whole genome shotgun (WGS) entry which is preliminary data.</text>
</comment>
<dbReference type="EMBL" id="CAJC01000158">
    <property type="protein sequence ID" value="CCI53776.1"/>
    <property type="molecule type" value="Genomic_DNA"/>
</dbReference>
<dbReference type="RefSeq" id="WP_048546158.1">
    <property type="nucleotide sequence ID" value="NZ_HF571038.1"/>
</dbReference>
<evidence type="ECO:0000313" key="3">
    <source>
        <dbReference type="Proteomes" id="UP000035720"/>
    </source>
</evidence>
<protein>
    <submittedName>
        <fullName evidence="2">Uncharacterized protein</fullName>
    </submittedName>
</protein>
<dbReference type="AlphaFoldDB" id="A0A077M8V2"/>
<dbReference type="Proteomes" id="UP000035720">
    <property type="component" value="Unassembled WGS sequence"/>
</dbReference>
<feature type="region of interest" description="Disordered" evidence="1">
    <location>
        <begin position="263"/>
        <end position="299"/>
    </location>
</feature>
<reference evidence="2 3" key="1">
    <citation type="journal article" date="2013" name="ISME J.">
        <title>A metabolic model for members of the genus Tetrasphaera involved in enhanced biological phosphorus removal.</title>
        <authorList>
            <person name="Kristiansen R."/>
            <person name="Nguyen H.T.T."/>
            <person name="Saunders A.M."/>
            <person name="Nielsen J.L."/>
            <person name="Wimmer R."/>
            <person name="Le V.Q."/>
            <person name="McIlroy S.J."/>
            <person name="Petrovski S."/>
            <person name="Seviour R.J."/>
            <person name="Calteau A."/>
            <person name="Nielsen K.L."/>
            <person name="Nielsen P.H."/>
        </authorList>
    </citation>
    <scope>NUCLEOTIDE SEQUENCE [LARGE SCALE GENOMIC DNA]</scope>
    <source>
        <strain evidence="2 3">Ben 74</strain>
    </source>
</reference>
<keyword evidence="3" id="KW-1185">Reference proteome</keyword>